<reference evidence="2 3" key="1">
    <citation type="submission" date="2019-10" db="EMBL/GenBank/DDBJ databases">
        <title>Whole-genome sequence of the purple nonsulfur photosynthetic bacterium Rhodocyclus tenuis.</title>
        <authorList>
            <person name="Kyndt J.A."/>
            <person name="Meyer T.E."/>
        </authorList>
    </citation>
    <scope>NUCLEOTIDE SEQUENCE [LARGE SCALE GENOMIC DNA]</scope>
    <source>
        <strain evidence="2 3">DSM 110</strain>
    </source>
</reference>
<dbReference type="OrthoDB" id="212426at2"/>
<feature type="domain" description="DUF1854" evidence="1">
    <location>
        <begin position="30"/>
        <end position="159"/>
    </location>
</feature>
<dbReference type="EMBL" id="WIXJ01000006">
    <property type="protein sequence ID" value="MQY52072.1"/>
    <property type="molecule type" value="Genomic_DNA"/>
</dbReference>
<proteinExistence type="predicted"/>
<organism evidence="2 3">
    <name type="scientific">Rhodocyclus tenuis</name>
    <name type="common">Rhodospirillum tenue</name>
    <dbReference type="NCBI Taxonomy" id="1066"/>
    <lineage>
        <taxon>Bacteria</taxon>
        <taxon>Pseudomonadati</taxon>
        <taxon>Pseudomonadota</taxon>
        <taxon>Betaproteobacteria</taxon>
        <taxon>Rhodocyclales</taxon>
        <taxon>Rhodocyclaceae</taxon>
        <taxon>Rhodocyclus</taxon>
    </lineage>
</organism>
<dbReference type="Proteomes" id="UP000480275">
    <property type="component" value="Unassembled WGS sequence"/>
</dbReference>
<accession>A0A6L5JZ20</accession>
<name>A0A6L5JZ20_RHOTE</name>
<dbReference type="Pfam" id="PF08909">
    <property type="entry name" value="DUF1854"/>
    <property type="match status" value="1"/>
</dbReference>
<dbReference type="AlphaFoldDB" id="A0A6L5JZ20"/>
<evidence type="ECO:0000259" key="1">
    <source>
        <dbReference type="Pfam" id="PF08909"/>
    </source>
</evidence>
<protein>
    <submittedName>
        <fullName evidence="2">DUF1854 domain-containing protein</fullName>
    </submittedName>
</protein>
<evidence type="ECO:0000313" key="3">
    <source>
        <dbReference type="Proteomes" id="UP000480275"/>
    </source>
</evidence>
<comment type="caution">
    <text evidence="2">The sequence shown here is derived from an EMBL/GenBank/DDBJ whole genome shotgun (WGS) entry which is preliminary data.</text>
</comment>
<evidence type="ECO:0000313" key="2">
    <source>
        <dbReference type="EMBL" id="MQY52072.1"/>
    </source>
</evidence>
<gene>
    <name evidence="2" type="ORF">GHK24_09820</name>
</gene>
<sequence>MSHLPSDIPFNLHRDALGQLVFTDRDGNQHAGVVPVRAFPITAPGASVSIVSVDGGELAWIEDPQTLDDSLRALIDEELASREFIPEIRRVKSVSSFATPSTWTLETDRGETCLVLRSEDDIRRLTPPALLIADAHGIHFLIRDRTALDAHSRKLLDRFL</sequence>
<dbReference type="InterPro" id="IPR015005">
    <property type="entry name" value="DUF1854"/>
</dbReference>